<accession>A0A0D8LAS7</accession>
<comment type="caution">
    <text evidence="2">The sequence shown here is derived from an EMBL/GenBank/DDBJ whole genome shotgun (WGS) entry which is preliminary data.</text>
</comment>
<dbReference type="PATRIC" id="fig|582.24.peg.3155"/>
<organism evidence="2 3">
    <name type="scientific">Morganella morganii</name>
    <name type="common">Proteus morganii</name>
    <dbReference type="NCBI Taxonomy" id="582"/>
    <lineage>
        <taxon>Bacteria</taxon>
        <taxon>Pseudomonadati</taxon>
        <taxon>Pseudomonadota</taxon>
        <taxon>Gammaproteobacteria</taxon>
        <taxon>Enterobacterales</taxon>
        <taxon>Morganellaceae</taxon>
        <taxon>Morganella</taxon>
    </lineage>
</organism>
<keyword evidence="1" id="KW-1133">Transmembrane helix</keyword>
<evidence type="ECO:0000256" key="1">
    <source>
        <dbReference type="SAM" id="Phobius"/>
    </source>
</evidence>
<sequence>MQTERGISLMEVIVVLFIMALPFSFIHISWESYRERRYLTETAALFQQYLSSHKLKATYLNETRKIAVTFGEKSRACHQVSAAPCDDGPEGFTPMEGVRIVFGTTDTVLFWGTRHTASAASFLLENTQGQIKLIISAPGRIRLCTPGKISGVPPC</sequence>
<keyword evidence="1" id="KW-0472">Membrane</keyword>
<protein>
    <submittedName>
        <fullName evidence="2">PPDA</fullName>
    </submittedName>
</protein>
<evidence type="ECO:0000313" key="3">
    <source>
        <dbReference type="Proteomes" id="UP000032582"/>
    </source>
</evidence>
<dbReference type="EMBL" id="JZSH01000099">
    <property type="protein sequence ID" value="KJF77853.1"/>
    <property type="molecule type" value="Genomic_DNA"/>
</dbReference>
<feature type="transmembrane region" description="Helical" evidence="1">
    <location>
        <begin position="6"/>
        <end position="28"/>
    </location>
</feature>
<evidence type="ECO:0000313" key="2">
    <source>
        <dbReference type="EMBL" id="KJF77853.1"/>
    </source>
</evidence>
<dbReference type="Proteomes" id="UP000032582">
    <property type="component" value="Unassembled WGS sequence"/>
</dbReference>
<keyword evidence="1" id="KW-0812">Transmembrane</keyword>
<reference evidence="2 3" key="1">
    <citation type="submission" date="2015-02" db="EMBL/GenBank/DDBJ databases">
        <title>Whole genome shotgun sequencing of cultured foodborne pathogen.</title>
        <authorList>
            <person name="Timme R."/>
            <person name="Allard M.W."/>
            <person name="Strain E."/>
            <person name="Evans P.S."/>
            <person name="Brown E."/>
        </authorList>
    </citation>
    <scope>NUCLEOTIDE SEQUENCE [LARGE SCALE GENOMIC DNA]</scope>
    <source>
        <strain evidence="2 3">GCSL-TSO-24</strain>
    </source>
</reference>
<name>A0A0D8LAS7_MORMO</name>
<dbReference type="AlphaFoldDB" id="A0A0D8LAS7"/>
<proteinExistence type="predicted"/>
<gene>
    <name evidence="2" type="ORF">UA45_10040</name>
</gene>